<dbReference type="KEGG" id="csty:KN1_14450"/>
<keyword evidence="1" id="KW-0472">Membrane</keyword>
<dbReference type="GeneID" id="66163161"/>
<gene>
    <name evidence="2" type="ORF">KN1_14450</name>
</gene>
<evidence type="ECO:0000256" key="1">
    <source>
        <dbReference type="SAM" id="Phobius"/>
    </source>
</evidence>
<proteinExistence type="predicted"/>
<accession>A0A8D5U706</accession>
<organism evidence="2 3">
    <name type="scientific">Stygiolobus caldivivus</name>
    <dbReference type="NCBI Taxonomy" id="2824673"/>
    <lineage>
        <taxon>Archaea</taxon>
        <taxon>Thermoproteota</taxon>
        <taxon>Thermoprotei</taxon>
        <taxon>Sulfolobales</taxon>
        <taxon>Sulfolobaceae</taxon>
        <taxon>Stygiolobus</taxon>
    </lineage>
</organism>
<dbReference type="Proteomes" id="UP000825123">
    <property type="component" value="Chromosome"/>
</dbReference>
<feature type="transmembrane region" description="Helical" evidence="1">
    <location>
        <begin position="33"/>
        <end position="50"/>
    </location>
</feature>
<evidence type="ECO:0000313" key="2">
    <source>
        <dbReference type="EMBL" id="BCU70148.1"/>
    </source>
</evidence>
<dbReference type="RefSeq" id="WP_221286560.1">
    <property type="nucleotide sequence ID" value="NZ_AP024597.1"/>
</dbReference>
<name>A0A8D5U706_9CREN</name>
<protein>
    <submittedName>
        <fullName evidence="2">Uncharacterized protein</fullName>
    </submittedName>
</protein>
<dbReference type="AlphaFoldDB" id="A0A8D5U706"/>
<reference evidence="2 3" key="1">
    <citation type="submission" date="2021-04" db="EMBL/GenBank/DDBJ databases">
        <title>Complete genome sequence of Stygiolobus sp. KN-1.</title>
        <authorList>
            <person name="Nakamura K."/>
            <person name="Sakai H."/>
            <person name="Kurosawa N."/>
        </authorList>
    </citation>
    <scope>NUCLEOTIDE SEQUENCE [LARGE SCALE GENOMIC DNA]</scope>
    <source>
        <strain evidence="2 3">KN-1</strain>
    </source>
</reference>
<keyword evidence="1" id="KW-0812">Transmembrane</keyword>
<sequence>MMTLAALMIVYQGVALSQPVRLTPYETKVIELALISLLIGLTIGIIHLRARFKEIVM</sequence>
<keyword evidence="1" id="KW-1133">Transmembrane helix</keyword>
<dbReference type="EMBL" id="AP024597">
    <property type="protein sequence ID" value="BCU70148.1"/>
    <property type="molecule type" value="Genomic_DNA"/>
</dbReference>
<keyword evidence="3" id="KW-1185">Reference proteome</keyword>
<evidence type="ECO:0000313" key="3">
    <source>
        <dbReference type="Proteomes" id="UP000825123"/>
    </source>
</evidence>